<protein>
    <recommendedName>
        <fullName evidence="3">DUF928 domain-containing protein</fullName>
    </recommendedName>
</protein>
<dbReference type="Proteomes" id="UP000000268">
    <property type="component" value="Chromosome"/>
</dbReference>
<proteinExistence type="predicted"/>
<reference evidence="1 2" key="1">
    <citation type="journal article" date="2008" name="Proc. Natl. Acad. Sci. U.S.A.">
        <title>Niche adaptation and genome expansion in the chlorophyll d-producing cyanobacterium Acaryochloris marina.</title>
        <authorList>
            <person name="Swingley W.D."/>
            <person name="Chen M."/>
            <person name="Cheung P.C."/>
            <person name="Conrad A.L."/>
            <person name="Dejesa L.C."/>
            <person name="Hao J."/>
            <person name="Honchak B.M."/>
            <person name="Karbach L.E."/>
            <person name="Kurdoglu A."/>
            <person name="Lahiri S."/>
            <person name="Mastrian S.D."/>
            <person name="Miyashita H."/>
            <person name="Page L."/>
            <person name="Ramakrishna P."/>
            <person name="Satoh S."/>
            <person name="Sattley W.M."/>
            <person name="Shimada Y."/>
            <person name="Taylor H.L."/>
            <person name="Tomo T."/>
            <person name="Tsuchiya T."/>
            <person name="Wang Z.T."/>
            <person name="Raymond J."/>
            <person name="Mimuro M."/>
            <person name="Blankenship R.E."/>
            <person name="Touchman J.W."/>
        </authorList>
    </citation>
    <scope>NUCLEOTIDE SEQUENCE [LARGE SCALE GENOMIC DNA]</scope>
    <source>
        <strain evidence="2">MBIC 11017</strain>
    </source>
</reference>
<dbReference type="HOGENOM" id="CLU_1259173_0_0_3"/>
<dbReference type="EMBL" id="CP000828">
    <property type="protein sequence ID" value="ABW30592.1"/>
    <property type="molecule type" value="Genomic_DNA"/>
</dbReference>
<evidence type="ECO:0000313" key="1">
    <source>
        <dbReference type="EMBL" id="ABW30592.1"/>
    </source>
</evidence>
<dbReference type="AlphaFoldDB" id="B0CF76"/>
<dbReference type="STRING" id="329726.AM1_5642"/>
<organism evidence="1 2">
    <name type="scientific">Acaryochloris marina (strain MBIC 11017)</name>
    <dbReference type="NCBI Taxonomy" id="329726"/>
    <lineage>
        <taxon>Bacteria</taxon>
        <taxon>Bacillati</taxon>
        <taxon>Cyanobacteriota</taxon>
        <taxon>Cyanophyceae</taxon>
        <taxon>Acaryochloridales</taxon>
        <taxon>Acaryochloridaceae</taxon>
        <taxon>Acaryochloris</taxon>
    </lineage>
</organism>
<accession>B0CF76</accession>
<dbReference type="KEGG" id="amr:AM1_5642"/>
<gene>
    <name evidence="1" type="ordered locus">AM1_5642</name>
</gene>
<evidence type="ECO:0000313" key="2">
    <source>
        <dbReference type="Proteomes" id="UP000000268"/>
    </source>
</evidence>
<sequence>MPEQNHAQTAAAQPSSIPVTLLAPSTHVGRTSVVAPTLAWFVTATDPYRVRISLFILDADQSSELIHELEYIETSSGLVQYTVPADQTTLEDGQRFFVELSIACKPDDDRFSPPFVAEVDVDLPDTALKKALSKAETPSQKAALFAKAGYWFDAVRELLLEANESQSYQKLRTFLKEQAQAGEGEKHSQTLVNIADQLEDTNLKSVVRPLDMNPSPATP</sequence>
<keyword evidence="2" id="KW-1185">Reference proteome</keyword>
<evidence type="ECO:0008006" key="3">
    <source>
        <dbReference type="Google" id="ProtNLM"/>
    </source>
</evidence>
<name>B0CF76_ACAM1</name>
<dbReference type="Pfam" id="PF06051">
    <property type="entry name" value="DUF928"/>
    <property type="match status" value="1"/>
</dbReference>
<dbReference type="InterPro" id="IPR010328">
    <property type="entry name" value="DUF928"/>
</dbReference>
<dbReference type="eggNOG" id="COG1388">
    <property type="taxonomic scope" value="Bacteria"/>
</dbReference>